<evidence type="ECO:0000256" key="8">
    <source>
        <dbReference type="ARBA" id="ARBA00023040"/>
    </source>
</evidence>
<evidence type="ECO:0000256" key="1">
    <source>
        <dbReference type="ARBA" id="ARBA00002936"/>
    </source>
</evidence>
<comment type="function">
    <text evidence="1">Odorant receptor.</text>
</comment>
<evidence type="ECO:0000256" key="2">
    <source>
        <dbReference type="ARBA" id="ARBA00004651"/>
    </source>
</evidence>
<dbReference type="PANTHER" id="PTHR26453">
    <property type="entry name" value="OLFACTORY RECEPTOR"/>
    <property type="match status" value="1"/>
</dbReference>
<dbReference type="InterPro" id="IPR017452">
    <property type="entry name" value="GPCR_Rhodpsn_7TM"/>
</dbReference>
<dbReference type="GO" id="GO:0004930">
    <property type="term" value="F:G protein-coupled receptor activity"/>
    <property type="evidence" value="ECO:0007669"/>
    <property type="project" value="UniProtKB-KW"/>
</dbReference>
<dbReference type="OrthoDB" id="9626080at2759"/>
<feature type="transmembrane region" description="Helical" evidence="13">
    <location>
        <begin position="78"/>
        <end position="97"/>
    </location>
</feature>
<dbReference type="SUPFAM" id="SSF81321">
    <property type="entry name" value="Family A G protein-coupled receptor-like"/>
    <property type="match status" value="1"/>
</dbReference>
<gene>
    <name evidence="15" type="primary">OR2T34</name>
</gene>
<dbReference type="Gene3D" id="1.20.1070.10">
    <property type="entry name" value="Rhodopsin 7-helix transmembrane proteins"/>
    <property type="match status" value="1"/>
</dbReference>
<feature type="transmembrane region" description="Helical" evidence="13">
    <location>
        <begin position="255"/>
        <end position="278"/>
    </location>
</feature>
<keyword evidence="11 12" id="KW-0807">Transducer</keyword>
<keyword evidence="10 12" id="KW-0675">Receptor</keyword>
<feature type="transmembrane region" description="Helical" evidence="13">
    <location>
        <begin position="158"/>
        <end position="180"/>
    </location>
</feature>
<feature type="transmembrane region" description="Helical" evidence="13">
    <location>
        <begin position="117"/>
        <end position="138"/>
    </location>
</feature>
<feature type="transmembrane region" description="Helical" evidence="13">
    <location>
        <begin position="290"/>
        <end position="310"/>
    </location>
</feature>
<keyword evidence="3 13" id="KW-1003">Cell membrane</keyword>
<dbReference type="InterPro" id="IPR000725">
    <property type="entry name" value="Olfact_rcpt"/>
</dbReference>
<dbReference type="PRINTS" id="PR00237">
    <property type="entry name" value="GPCRRHODOPSN"/>
</dbReference>
<keyword evidence="6 13" id="KW-0552">Olfaction</keyword>
<dbReference type="PROSITE" id="PS50262">
    <property type="entry name" value="G_PROTEIN_RECEP_F1_2"/>
    <property type="match status" value="1"/>
</dbReference>
<evidence type="ECO:0000256" key="6">
    <source>
        <dbReference type="ARBA" id="ARBA00022725"/>
    </source>
</evidence>
<evidence type="ECO:0000313" key="15">
    <source>
        <dbReference type="EMBL" id="ALI87330.1"/>
    </source>
</evidence>
<evidence type="ECO:0000259" key="14">
    <source>
        <dbReference type="PROSITE" id="PS50262"/>
    </source>
</evidence>
<protein>
    <recommendedName>
        <fullName evidence="13">Olfactory receptor</fullName>
    </recommendedName>
</protein>
<keyword evidence="8 12" id="KW-0297">G-protein coupled receptor</keyword>
<evidence type="ECO:0000256" key="3">
    <source>
        <dbReference type="ARBA" id="ARBA00022475"/>
    </source>
</evidence>
<dbReference type="PeptideAtlas" id="A0A126GV82"/>
<keyword evidence="9 13" id="KW-0472">Membrane</keyword>
<evidence type="ECO:0000256" key="12">
    <source>
        <dbReference type="RuleBase" id="RU000688"/>
    </source>
</evidence>
<dbReference type="SMART" id="SM01381">
    <property type="entry name" value="7TM_GPCR_Srsx"/>
    <property type="match status" value="1"/>
</dbReference>
<comment type="subcellular location">
    <subcellularLocation>
        <location evidence="2 13">Cell membrane</location>
        <topology evidence="2 13">Multi-pass membrane protein</topology>
    </subcellularLocation>
</comment>
<dbReference type="PRINTS" id="PR00245">
    <property type="entry name" value="OLFACTORYR"/>
</dbReference>
<dbReference type="CDD" id="cd15421">
    <property type="entry name" value="7tmA_OR2T-like"/>
    <property type="match status" value="1"/>
</dbReference>
<name>A0A126GV82_HUMAN</name>
<feature type="transmembrane region" description="Helical" evidence="13">
    <location>
        <begin position="43"/>
        <end position="66"/>
    </location>
</feature>
<organism evidence="15">
    <name type="scientific">Homo sapiens</name>
    <name type="common">Human</name>
    <dbReference type="NCBI Taxonomy" id="9606"/>
    <lineage>
        <taxon>Eukaryota</taxon>
        <taxon>Metazoa</taxon>
        <taxon>Chordata</taxon>
        <taxon>Craniata</taxon>
        <taxon>Vertebrata</taxon>
        <taxon>Euteleostomi</taxon>
        <taxon>Mammalia</taxon>
        <taxon>Eutheria</taxon>
        <taxon>Euarchontoglires</taxon>
        <taxon>Primates</taxon>
        <taxon>Haplorrhini</taxon>
        <taxon>Catarrhini</taxon>
        <taxon>Hominidae</taxon>
        <taxon>Homo</taxon>
    </lineage>
</organism>
<feature type="transmembrane region" description="Helical" evidence="13">
    <location>
        <begin position="215"/>
        <end position="243"/>
    </location>
</feature>
<dbReference type="GO" id="GO:0004984">
    <property type="term" value="F:olfactory receptor activity"/>
    <property type="evidence" value="ECO:0007669"/>
    <property type="project" value="InterPro"/>
</dbReference>
<dbReference type="PROSITE" id="PS00237">
    <property type="entry name" value="G_PROTEIN_RECEP_F1_1"/>
    <property type="match status" value="1"/>
</dbReference>
<keyword evidence="7 13" id="KW-1133">Transmembrane helix</keyword>
<accession>A0A126GV82</accession>
<dbReference type="EMBL" id="KP290142">
    <property type="protein sequence ID" value="ALI87330.1"/>
    <property type="molecule type" value="Genomic_DNA"/>
</dbReference>
<evidence type="ECO:0000256" key="7">
    <source>
        <dbReference type="ARBA" id="ARBA00022989"/>
    </source>
</evidence>
<dbReference type="Pfam" id="PF13853">
    <property type="entry name" value="7tm_4"/>
    <property type="match status" value="1"/>
</dbReference>
<comment type="similarity">
    <text evidence="12">Belongs to the G-protein coupled receptor 1 family.</text>
</comment>
<dbReference type="GO" id="GO:0005886">
    <property type="term" value="C:plasma membrane"/>
    <property type="evidence" value="ECO:0007669"/>
    <property type="project" value="UniProtKB-SubCell"/>
</dbReference>
<evidence type="ECO:0000256" key="4">
    <source>
        <dbReference type="ARBA" id="ARBA00022606"/>
    </source>
</evidence>
<dbReference type="InterPro" id="IPR000276">
    <property type="entry name" value="GPCR_Rhodpsn"/>
</dbReference>
<dbReference type="FunFam" id="1.20.1070.10:FF:000008">
    <property type="entry name" value="Olfactory receptor"/>
    <property type="match status" value="1"/>
</dbReference>
<evidence type="ECO:0000256" key="13">
    <source>
        <dbReference type="RuleBase" id="RU363047"/>
    </source>
</evidence>
<evidence type="ECO:0000256" key="9">
    <source>
        <dbReference type="ARBA" id="ARBA00023136"/>
    </source>
</evidence>
<evidence type="ECO:0000256" key="11">
    <source>
        <dbReference type="ARBA" id="ARBA00023224"/>
    </source>
</evidence>
<evidence type="ECO:0000256" key="10">
    <source>
        <dbReference type="ARBA" id="ARBA00023170"/>
    </source>
</evidence>
<keyword evidence="4 13" id="KW-0716">Sensory transduction</keyword>
<sequence>MTFFSSGGNCEPVMCSGNQTSQNQTASTDFTLTGLFAESKHAALLYTVTFLLFLMALTGNALLILLIHSEPRLHTPMYFFISQLALMDLMYLCVTVPKMLVGQVTGDDTISPSGCGIQMFFHLTLAGAEVFLLAAMAYDRYAAVCRPLHYPLLMNQRVCQLLVSACWVLGMVDGLLLTPITMSFPFCQSRKILSFFCETPALLKLSCSDVSLYKMLTYLCCILMLLTPIMVISSSYTLILHLIHRMNSAAGRRKALATCSSHMIIVLLLFGASFYTYMLRSSYHTAEQDMMVSAFYTIFTPVLNPLIYSLRNKDVTRALRSMMQSRMNQEK</sequence>
<keyword evidence="5 12" id="KW-0812">Transmembrane</keyword>
<proteinExistence type="inferred from homology"/>
<reference evidence="15" key="1">
    <citation type="submission" date="2014-12" db="EMBL/GenBank/DDBJ databases">
        <title>Human Olfactory Receptor Responses to Odorants.</title>
        <authorList>
            <person name="Mainland J.D."/>
            <person name="Li Y.R."/>
            <person name="Zhou T."/>
            <person name="Liu W.L.L."/>
            <person name="Matsunami H."/>
        </authorList>
    </citation>
    <scope>NUCLEOTIDE SEQUENCE</scope>
</reference>
<feature type="domain" description="G-protein coupled receptors family 1 profile" evidence="14">
    <location>
        <begin position="59"/>
        <end position="308"/>
    </location>
</feature>
<dbReference type="AlphaFoldDB" id="A0A126GV82"/>
<evidence type="ECO:0000256" key="5">
    <source>
        <dbReference type="ARBA" id="ARBA00022692"/>
    </source>
</evidence>